<dbReference type="Proteomes" id="UP000474565">
    <property type="component" value="Unassembled WGS sequence"/>
</dbReference>
<evidence type="ECO:0000313" key="5">
    <source>
        <dbReference type="EMBL" id="MYM82524.1"/>
    </source>
</evidence>
<evidence type="ECO:0000256" key="1">
    <source>
        <dbReference type="ARBA" id="ARBA00023015"/>
    </source>
</evidence>
<dbReference type="InterPro" id="IPR018060">
    <property type="entry name" value="HTH_AraC"/>
</dbReference>
<feature type="domain" description="HTH araC/xylS-type" evidence="4">
    <location>
        <begin position="150"/>
        <end position="248"/>
    </location>
</feature>
<dbReference type="GO" id="GO:0003700">
    <property type="term" value="F:DNA-binding transcription factor activity"/>
    <property type="evidence" value="ECO:0007669"/>
    <property type="project" value="InterPro"/>
</dbReference>
<dbReference type="InterPro" id="IPR050204">
    <property type="entry name" value="AraC_XylS_family_regulators"/>
</dbReference>
<keyword evidence="1" id="KW-0805">Transcription regulation</keyword>
<dbReference type="PANTHER" id="PTHR46796">
    <property type="entry name" value="HTH-TYPE TRANSCRIPTIONAL ACTIVATOR RHAS-RELATED"/>
    <property type="match status" value="1"/>
</dbReference>
<dbReference type="AlphaFoldDB" id="A0A6L8MJ43"/>
<dbReference type="PROSITE" id="PS01124">
    <property type="entry name" value="HTH_ARAC_FAMILY_2"/>
    <property type="match status" value="1"/>
</dbReference>
<dbReference type="Pfam" id="PF12833">
    <property type="entry name" value="HTH_18"/>
    <property type="match status" value="1"/>
</dbReference>
<dbReference type="PROSITE" id="PS00041">
    <property type="entry name" value="HTH_ARAC_FAMILY_1"/>
    <property type="match status" value="1"/>
</dbReference>
<dbReference type="RefSeq" id="WP_161019493.1">
    <property type="nucleotide sequence ID" value="NZ_WWCP01000011.1"/>
</dbReference>
<protein>
    <submittedName>
        <fullName evidence="5">Helix-turn-helix domain-containing protein</fullName>
    </submittedName>
</protein>
<dbReference type="InterPro" id="IPR046532">
    <property type="entry name" value="DUF6597"/>
</dbReference>
<dbReference type="SMART" id="SM00342">
    <property type="entry name" value="HTH_ARAC"/>
    <property type="match status" value="1"/>
</dbReference>
<dbReference type="EMBL" id="WWCP01000011">
    <property type="protein sequence ID" value="MYM82524.1"/>
    <property type="molecule type" value="Genomic_DNA"/>
</dbReference>
<gene>
    <name evidence="5" type="ORF">GTP44_11235</name>
</gene>
<evidence type="ECO:0000259" key="4">
    <source>
        <dbReference type="PROSITE" id="PS01124"/>
    </source>
</evidence>
<evidence type="ECO:0000313" key="6">
    <source>
        <dbReference type="Proteomes" id="UP000474565"/>
    </source>
</evidence>
<dbReference type="Gene3D" id="1.10.10.60">
    <property type="entry name" value="Homeodomain-like"/>
    <property type="match status" value="1"/>
</dbReference>
<name>A0A6L8MJ43_9BURK</name>
<proteinExistence type="predicted"/>
<organism evidence="5 6">
    <name type="scientific">Duganella lactea</name>
    <dbReference type="NCBI Taxonomy" id="2692173"/>
    <lineage>
        <taxon>Bacteria</taxon>
        <taxon>Pseudomonadati</taxon>
        <taxon>Pseudomonadota</taxon>
        <taxon>Betaproteobacteria</taxon>
        <taxon>Burkholderiales</taxon>
        <taxon>Oxalobacteraceae</taxon>
        <taxon>Telluria group</taxon>
        <taxon>Duganella</taxon>
    </lineage>
</organism>
<accession>A0A6L8MJ43</accession>
<dbReference type="InterPro" id="IPR018062">
    <property type="entry name" value="HTH_AraC-typ_CS"/>
</dbReference>
<keyword evidence="3" id="KW-0804">Transcription</keyword>
<keyword evidence="2" id="KW-0238">DNA-binding</keyword>
<dbReference type="GO" id="GO:0043565">
    <property type="term" value="F:sequence-specific DNA binding"/>
    <property type="evidence" value="ECO:0007669"/>
    <property type="project" value="InterPro"/>
</dbReference>
<reference evidence="5 6" key="1">
    <citation type="submission" date="2019-12" db="EMBL/GenBank/DDBJ databases">
        <title>Novel species isolated from a subtropical stream in China.</title>
        <authorList>
            <person name="Lu H."/>
        </authorList>
    </citation>
    <scope>NUCLEOTIDE SEQUENCE [LARGE SCALE GENOMIC DNA]</scope>
    <source>
        <strain evidence="5 6">FT50W</strain>
    </source>
</reference>
<evidence type="ECO:0000256" key="3">
    <source>
        <dbReference type="ARBA" id="ARBA00023163"/>
    </source>
</evidence>
<sequence length="253" mass="27433">MFYQEYPPHPALARHVACVWAARAPGGGPAHRVLPDNCVDMLWQDDGQAGFAVGMMSSAILVASARPVWTLAVRFKPGMAGSFLALPMQEITDQRADIDLLWERGEAERLTDALWTGDAPVRARLALIERALLRRLRDGGDDGASTGLAQRAIAALEGSGGEVRVAALAAQLGVSRQHLAAQFRQHVGLSPKLFARICRFRKATAAIKAAPAPDWVQLALACGYFDQSHLIHDFQEFCGSAPERFHFSNPTVA</sequence>
<evidence type="ECO:0000256" key="2">
    <source>
        <dbReference type="ARBA" id="ARBA00023125"/>
    </source>
</evidence>
<dbReference type="Pfam" id="PF20240">
    <property type="entry name" value="DUF6597"/>
    <property type="match status" value="1"/>
</dbReference>
<comment type="caution">
    <text evidence="5">The sequence shown here is derived from an EMBL/GenBank/DDBJ whole genome shotgun (WGS) entry which is preliminary data.</text>
</comment>